<organism evidence="1 2">
    <name type="scientific">Cylindrospermopsis raciborskii CENA303</name>
    <dbReference type="NCBI Taxonomy" id="1170769"/>
    <lineage>
        <taxon>Bacteria</taxon>
        <taxon>Bacillati</taxon>
        <taxon>Cyanobacteriota</taxon>
        <taxon>Cyanophyceae</taxon>
        <taxon>Nostocales</taxon>
        <taxon>Aphanizomenonaceae</taxon>
        <taxon>Cylindrospermopsis</taxon>
    </lineage>
</organism>
<dbReference type="Pfam" id="PF13489">
    <property type="entry name" value="Methyltransf_23"/>
    <property type="match status" value="1"/>
</dbReference>
<dbReference type="SUPFAM" id="SSF53335">
    <property type="entry name" value="S-adenosyl-L-methionine-dependent methyltransferases"/>
    <property type="match status" value="1"/>
</dbReference>
<gene>
    <name evidence="1" type="ORF">B7O87_09300</name>
</gene>
<evidence type="ECO:0008006" key="3">
    <source>
        <dbReference type="Google" id="ProtNLM"/>
    </source>
</evidence>
<dbReference type="Gene3D" id="3.40.50.150">
    <property type="entry name" value="Vaccinia Virus protein VP39"/>
    <property type="match status" value="1"/>
</dbReference>
<sequence length="295" mass="33569">MQCPICKSTNYSIDPVASRLIGLCEPFKVMTCSGCGLGQLMPHLDLKEMKNLYDQAYFDSPNADKAGLDNISLVDDYANAVESRIPKFNNTLNDLTNRFPESRTFLDIGAATGEMVMMARRAGYQAEGVEFSDFAVNKAREKWGIILKQTLLSEMESESFDIVHLNHVFEHFTDPVAELKNVHRILTAGGGLYIEIPYQFHVVERLKHRFASRSVPFSLHSIHHPFFYTPKTIQRLLRDHGFHILKLNVFAADRYPALTPSQQVKRLFWRAASWVSVGNYIEIMAIKRVSPNAKK</sequence>
<dbReference type="EMBL" id="NBYN01000043">
    <property type="protein sequence ID" value="OSO90606.1"/>
    <property type="molecule type" value="Genomic_DNA"/>
</dbReference>
<dbReference type="CDD" id="cd02440">
    <property type="entry name" value="AdoMet_MTases"/>
    <property type="match status" value="1"/>
</dbReference>
<accession>A0A1X4G6G8</accession>
<protein>
    <recommendedName>
        <fullName evidence="3">Methyltransferase type 11</fullName>
    </recommendedName>
</protein>
<dbReference type="Proteomes" id="UP000192997">
    <property type="component" value="Unassembled WGS sequence"/>
</dbReference>
<dbReference type="RefSeq" id="WP_085728269.1">
    <property type="nucleotide sequence ID" value="NZ_NBYN01000043.1"/>
</dbReference>
<comment type="caution">
    <text evidence="1">The sequence shown here is derived from an EMBL/GenBank/DDBJ whole genome shotgun (WGS) entry which is preliminary data.</text>
</comment>
<name>A0A1X4G6G8_9CYAN</name>
<dbReference type="AlphaFoldDB" id="A0A1X4G6G8"/>
<evidence type="ECO:0000313" key="1">
    <source>
        <dbReference type="EMBL" id="OSO90606.1"/>
    </source>
</evidence>
<reference evidence="2" key="1">
    <citation type="submission" date="2017-04" db="EMBL/GenBank/DDBJ databases">
        <authorList>
            <person name="Abreu V.A."/>
            <person name="Popin R.V."/>
            <person name="Rigonato J."/>
            <person name="Andreote A.P."/>
            <person name="Schaker P.C."/>
            <person name="Hoff-Risseti C."/>
            <person name="Alvarenga D.O."/>
            <person name="Varani A.M."/>
            <person name="Fiore M.F."/>
        </authorList>
    </citation>
    <scope>NUCLEOTIDE SEQUENCE [LARGE SCALE GENOMIC DNA]</scope>
    <source>
        <strain evidence="2">CENA303</strain>
    </source>
</reference>
<dbReference type="InterPro" id="IPR029063">
    <property type="entry name" value="SAM-dependent_MTases_sf"/>
</dbReference>
<evidence type="ECO:0000313" key="2">
    <source>
        <dbReference type="Proteomes" id="UP000192997"/>
    </source>
</evidence>
<proteinExistence type="predicted"/>
<dbReference type="PANTHER" id="PTHR43861">
    <property type="entry name" value="TRANS-ACONITATE 2-METHYLTRANSFERASE-RELATED"/>
    <property type="match status" value="1"/>
</dbReference>